<dbReference type="EMBL" id="JABBWM010000102">
    <property type="protein sequence ID" value="KAG2090590.1"/>
    <property type="molecule type" value="Genomic_DNA"/>
</dbReference>
<dbReference type="Proteomes" id="UP000823399">
    <property type="component" value="Unassembled WGS sequence"/>
</dbReference>
<accession>A0A9P7EU87</accession>
<comment type="caution">
    <text evidence="1">The sequence shown here is derived from an EMBL/GenBank/DDBJ whole genome shotgun (WGS) entry which is preliminary data.</text>
</comment>
<dbReference type="RefSeq" id="XP_041286247.1">
    <property type="nucleotide sequence ID" value="XM_041442425.1"/>
</dbReference>
<organism evidence="1 2">
    <name type="scientific">Suillus discolor</name>
    <dbReference type="NCBI Taxonomy" id="1912936"/>
    <lineage>
        <taxon>Eukaryota</taxon>
        <taxon>Fungi</taxon>
        <taxon>Dikarya</taxon>
        <taxon>Basidiomycota</taxon>
        <taxon>Agaricomycotina</taxon>
        <taxon>Agaricomycetes</taxon>
        <taxon>Agaricomycetidae</taxon>
        <taxon>Boletales</taxon>
        <taxon>Suillineae</taxon>
        <taxon>Suillaceae</taxon>
        <taxon>Suillus</taxon>
    </lineage>
</organism>
<evidence type="ECO:0000313" key="2">
    <source>
        <dbReference type="Proteomes" id="UP000823399"/>
    </source>
</evidence>
<protein>
    <submittedName>
        <fullName evidence="1">Uncharacterized protein</fullName>
    </submittedName>
</protein>
<proteinExistence type="predicted"/>
<evidence type="ECO:0000313" key="1">
    <source>
        <dbReference type="EMBL" id="KAG2090590.1"/>
    </source>
</evidence>
<dbReference type="GeneID" id="64704684"/>
<gene>
    <name evidence="1" type="ORF">F5147DRAFT_780243</name>
</gene>
<dbReference type="AlphaFoldDB" id="A0A9P7EU87"/>
<reference evidence="1" key="1">
    <citation type="journal article" date="2020" name="New Phytol.">
        <title>Comparative genomics reveals dynamic genome evolution in host specialist ectomycorrhizal fungi.</title>
        <authorList>
            <person name="Lofgren L.A."/>
            <person name="Nguyen N.H."/>
            <person name="Vilgalys R."/>
            <person name="Ruytinx J."/>
            <person name="Liao H.L."/>
            <person name="Branco S."/>
            <person name="Kuo A."/>
            <person name="LaButti K."/>
            <person name="Lipzen A."/>
            <person name="Andreopoulos W."/>
            <person name="Pangilinan J."/>
            <person name="Riley R."/>
            <person name="Hundley H."/>
            <person name="Na H."/>
            <person name="Barry K."/>
            <person name="Grigoriev I.V."/>
            <person name="Stajich J.E."/>
            <person name="Kennedy P.G."/>
        </authorList>
    </citation>
    <scope>NUCLEOTIDE SEQUENCE</scope>
    <source>
        <strain evidence="1">FC423</strain>
    </source>
</reference>
<sequence length="103" mass="11131">MASESPILIATPDASRASVSAPVPQFIPPAWQIINKMPTRSSTPSSISSPLALVAPNHGNATVRTRPATFWNHGFWSPHPCHSAYPFEMHPLLHDTGIAVILQ</sequence>
<keyword evidence="2" id="KW-1185">Reference proteome</keyword>
<name>A0A9P7EU87_9AGAM</name>